<dbReference type="InterPro" id="IPR001387">
    <property type="entry name" value="Cro/C1-type_HTH"/>
</dbReference>
<evidence type="ECO:0000313" key="2">
    <source>
        <dbReference type="EMBL" id="PAU67189.1"/>
    </source>
</evidence>
<evidence type="ECO:0000313" key="3">
    <source>
        <dbReference type="Proteomes" id="UP000218399"/>
    </source>
</evidence>
<dbReference type="GO" id="GO:0003677">
    <property type="term" value="F:DNA binding"/>
    <property type="evidence" value="ECO:0007669"/>
    <property type="project" value="InterPro"/>
</dbReference>
<dbReference type="EMBL" id="MVOH01000015">
    <property type="protein sequence ID" value="PAU67189.1"/>
    <property type="molecule type" value="Genomic_DNA"/>
</dbReference>
<protein>
    <recommendedName>
        <fullName evidence="1">HTH cro/C1-type domain-containing protein</fullName>
    </recommendedName>
</protein>
<feature type="domain" description="HTH cro/C1-type" evidence="1">
    <location>
        <begin position="34"/>
        <end position="73"/>
    </location>
</feature>
<dbReference type="Proteomes" id="UP000218399">
    <property type="component" value="Unassembled WGS sequence"/>
</dbReference>
<dbReference type="CDD" id="cd00093">
    <property type="entry name" value="HTH_XRE"/>
    <property type="match status" value="1"/>
</dbReference>
<proteinExistence type="predicted"/>
<dbReference type="InterPro" id="IPR010982">
    <property type="entry name" value="Lambda_DNA-bd_dom_sf"/>
</dbReference>
<dbReference type="Pfam" id="PF01381">
    <property type="entry name" value="HTH_3"/>
    <property type="match status" value="1"/>
</dbReference>
<sequence>MKLLKDSGLELSRLAVEELDRMAAYQGESKTSIAEAIGMGRPTVSAKLNGHKRITLDEFITMSQAIGVDPVQVLAKALASKEGESK</sequence>
<comment type="caution">
    <text evidence="2">The sequence shown here is derived from an EMBL/GenBank/DDBJ whole genome shotgun (WGS) entry which is preliminary data.</text>
</comment>
<dbReference type="AlphaFoldDB" id="A0A2A2EDA6"/>
<dbReference type="PROSITE" id="PS50943">
    <property type="entry name" value="HTH_CROC1"/>
    <property type="match status" value="1"/>
</dbReference>
<accession>A0A2A2EDA6</accession>
<keyword evidence="3" id="KW-1185">Reference proteome</keyword>
<organism evidence="2 3">
    <name type="scientific">Bifidobacterium criceti</name>
    <dbReference type="NCBI Taxonomy" id="1960969"/>
    <lineage>
        <taxon>Bacteria</taxon>
        <taxon>Bacillati</taxon>
        <taxon>Actinomycetota</taxon>
        <taxon>Actinomycetes</taxon>
        <taxon>Bifidobacteriales</taxon>
        <taxon>Bifidobacteriaceae</taxon>
        <taxon>Bifidobacterium</taxon>
    </lineage>
</organism>
<dbReference type="SUPFAM" id="SSF47413">
    <property type="entry name" value="lambda repressor-like DNA-binding domains"/>
    <property type="match status" value="1"/>
</dbReference>
<reference evidence="2 3" key="1">
    <citation type="journal article" date="2017" name="ISME J.">
        <title>Unveiling bifidobacterial biogeography across the mammalian branch of the tree of life.</title>
        <authorList>
            <person name="Milani C."/>
            <person name="Mangifesta M."/>
            <person name="Mancabelli L."/>
            <person name="Lugli G.A."/>
            <person name="James K."/>
            <person name="Duranti S."/>
            <person name="Turroni F."/>
            <person name="Ferrario C."/>
            <person name="Ossiprandi M.C."/>
            <person name="van Sinderen D."/>
            <person name="Ventura M."/>
        </authorList>
    </citation>
    <scope>NUCLEOTIDE SEQUENCE [LARGE SCALE GENOMIC DNA]</scope>
    <source>
        <strain evidence="3">Ham19E</strain>
    </source>
</reference>
<dbReference type="Gene3D" id="1.10.260.40">
    <property type="entry name" value="lambda repressor-like DNA-binding domains"/>
    <property type="match status" value="1"/>
</dbReference>
<gene>
    <name evidence="2" type="ORF">B1526_1273</name>
</gene>
<name>A0A2A2EDA6_9BIFI</name>
<evidence type="ECO:0000259" key="1">
    <source>
        <dbReference type="PROSITE" id="PS50943"/>
    </source>
</evidence>